<gene>
    <name evidence="4" type="ORF">UCRPA7_968</name>
</gene>
<dbReference type="HOGENOM" id="CLU_007383_8_6_1"/>
<dbReference type="EMBL" id="KB932820">
    <property type="protein sequence ID" value="EOO03450.1"/>
    <property type="molecule type" value="Genomic_DNA"/>
</dbReference>
<protein>
    <submittedName>
        <fullName evidence="4">Putative hscarg protein</fullName>
    </submittedName>
</protein>
<reference evidence="5" key="1">
    <citation type="journal article" date="2013" name="Genome Announc.">
        <title>Draft genome sequence of the ascomycete Phaeoacremonium aleophilum strain UCR-PA7, a causal agent of the esca disease complex in grapevines.</title>
        <authorList>
            <person name="Blanco-Ulate B."/>
            <person name="Rolshausen P."/>
            <person name="Cantu D."/>
        </authorList>
    </citation>
    <scope>NUCLEOTIDE SEQUENCE [LARGE SCALE GENOMIC DNA]</scope>
    <source>
        <strain evidence="5">UCR-PA7</strain>
    </source>
</reference>
<dbReference type="InterPro" id="IPR051164">
    <property type="entry name" value="NmrA-like_oxidored"/>
</dbReference>
<evidence type="ECO:0000259" key="3">
    <source>
        <dbReference type="Pfam" id="PF05368"/>
    </source>
</evidence>
<dbReference type="SUPFAM" id="SSF51735">
    <property type="entry name" value="NAD(P)-binding Rossmann-fold domains"/>
    <property type="match status" value="1"/>
</dbReference>
<dbReference type="Pfam" id="PF05368">
    <property type="entry name" value="NmrA"/>
    <property type="match status" value="1"/>
</dbReference>
<dbReference type="Proteomes" id="UP000014074">
    <property type="component" value="Unassembled WGS sequence"/>
</dbReference>
<evidence type="ECO:0000313" key="5">
    <source>
        <dbReference type="Proteomes" id="UP000014074"/>
    </source>
</evidence>
<dbReference type="KEGG" id="tmn:UCRPA7_968"/>
<keyword evidence="5" id="KW-1185">Reference proteome</keyword>
<dbReference type="PANTHER" id="PTHR42748:SF28">
    <property type="entry name" value="NMRA-LIKE DOMAIN-CONTAINING PROTEIN"/>
    <property type="match status" value="1"/>
</dbReference>
<dbReference type="OrthoDB" id="300709at2759"/>
<evidence type="ECO:0000256" key="1">
    <source>
        <dbReference type="ARBA" id="ARBA00006328"/>
    </source>
</evidence>
<dbReference type="Gene3D" id="3.40.50.720">
    <property type="entry name" value="NAD(P)-binding Rossmann-like Domain"/>
    <property type="match status" value="1"/>
</dbReference>
<dbReference type="AlphaFoldDB" id="R8BVV5"/>
<dbReference type="RefSeq" id="XP_007911748.1">
    <property type="nucleotide sequence ID" value="XM_007913557.1"/>
</dbReference>
<evidence type="ECO:0000313" key="4">
    <source>
        <dbReference type="EMBL" id="EOO03450.1"/>
    </source>
</evidence>
<keyword evidence="2" id="KW-0521">NADP</keyword>
<dbReference type="PANTHER" id="PTHR42748">
    <property type="entry name" value="NITROGEN METABOLITE REPRESSION PROTEIN NMRA FAMILY MEMBER"/>
    <property type="match status" value="1"/>
</dbReference>
<dbReference type="Gene3D" id="3.90.25.10">
    <property type="entry name" value="UDP-galactose 4-epimerase, domain 1"/>
    <property type="match status" value="1"/>
</dbReference>
<dbReference type="GeneID" id="19329905"/>
<name>R8BVV5_PHAM7</name>
<evidence type="ECO:0000256" key="2">
    <source>
        <dbReference type="ARBA" id="ARBA00022857"/>
    </source>
</evidence>
<feature type="domain" description="NmrA-like" evidence="3">
    <location>
        <begin position="3"/>
        <end position="238"/>
    </location>
</feature>
<organism evidence="4 5">
    <name type="scientific">Phaeoacremonium minimum (strain UCR-PA7)</name>
    <name type="common">Esca disease fungus</name>
    <name type="synonym">Togninia minima</name>
    <dbReference type="NCBI Taxonomy" id="1286976"/>
    <lineage>
        <taxon>Eukaryota</taxon>
        <taxon>Fungi</taxon>
        <taxon>Dikarya</taxon>
        <taxon>Ascomycota</taxon>
        <taxon>Pezizomycotina</taxon>
        <taxon>Sordariomycetes</taxon>
        <taxon>Sordariomycetidae</taxon>
        <taxon>Togniniales</taxon>
        <taxon>Togniniaceae</taxon>
        <taxon>Phaeoacremonium</taxon>
    </lineage>
</organism>
<accession>R8BVV5</accession>
<dbReference type="InterPro" id="IPR036291">
    <property type="entry name" value="NAD(P)-bd_dom_sf"/>
</dbReference>
<dbReference type="InterPro" id="IPR008030">
    <property type="entry name" value="NmrA-like"/>
</dbReference>
<comment type="similarity">
    <text evidence="1">Belongs to the NmrA-type oxidoreductase family.</text>
</comment>
<dbReference type="GO" id="GO:0005634">
    <property type="term" value="C:nucleus"/>
    <property type="evidence" value="ECO:0007669"/>
    <property type="project" value="TreeGrafter"/>
</dbReference>
<sequence>MTSKTIAVVGATGQQGGAVANHFHSLGWKVRGLTRNPKSDKSSALAARLPGIELVQADLDDKASLKTAFRGAHAIFTVTDFFEPFLANVAELSAKGDRAAGEFAAAIEVRRGKNMADAAGELLAEDSVLERYIWSTLPPVSKISGGKYTYAFNYDSKAEIQDYIVSDLPQLAVKASFLTVAIYTNMPIAILMMGGAQFDAEGKLINAAPVSADAPQYFADVSEIGKFVEALVKAPAGKNMLGYNGRKSFAEVAGIVSGITGVPGTVIPMTVEQMAASIPGVGKIFGTVAFWVDFGTETGSKLLTPQEVDPSIKLSTIEEALGKEDWAQVAAVIKQSQESK</sequence>
<proteinExistence type="inferred from homology"/>